<name>A0A1Y1HKW4_KLENI</name>
<feature type="region of interest" description="Disordered" evidence="2">
    <location>
        <begin position="446"/>
        <end position="493"/>
    </location>
</feature>
<feature type="compositionally biased region" description="Basic and acidic residues" evidence="2">
    <location>
        <begin position="446"/>
        <end position="465"/>
    </location>
</feature>
<dbReference type="AlphaFoldDB" id="A0A1Y1HKW4"/>
<feature type="region of interest" description="Disordered" evidence="2">
    <location>
        <begin position="236"/>
        <end position="307"/>
    </location>
</feature>
<feature type="compositionally biased region" description="Low complexity" evidence="2">
    <location>
        <begin position="19"/>
        <end position="33"/>
    </location>
</feature>
<evidence type="ECO:0000313" key="7">
    <source>
        <dbReference type="Proteomes" id="UP000054558"/>
    </source>
</evidence>
<dbReference type="InterPro" id="IPR029962">
    <property type="entry name" value="TBL"/>
</dbReference>
<feature type="region of interest" description="Disordered" evidence="2">
    <location>
        <begin position="1"/>
        <end position="33"/>
    </location>
</feature>
<sequence>MAPTGFRTHAESPLLDQLPTSSSSPRFRNSTSRPKAFSKALPLPMLVRERPLRVAFLVLLALVLSFLAVVSWAHLNPDTRLGREMHFFAPAEEWRKARVAFEKGQFRPLLGGDSQSVLTAGGKEEFGTQDEGHRNEVVELDKPESSNVHENKVLGVAQEGNVRESEADTENTGASVDIEEGKTTSQADVQNELGVANSSSTAPPEPHPVVAFVIKALSQFGFEKEPTLEAALLLTTPPKFPGSYSESGAGKDDDTRRKESVSVRQSLEHSTDLETSHEVHSEPDSSANKGQSEVPITTHELGVPKNMRKGTPLEQLRRVMPERRPNPIPNPEFWAKTYYGSGSSMSCDLGDGAWVEDAELEPLETANCRYTEGEQCAWRRESVPNYRSFRWLPYDCDLPFFDAESFLEQWRDKTVLVVGDSLGRNFFEALLCQLSAVGPLVPLSEASDREISDREQNDRDMRGQEMSDGVVDEREETDRETGEGEANNRERTDRGATELFWSERFNVTVGRVTSEFLVMRDTSAEELERFGQKAGKDRFLLSLDRLDPAWEALLPRIDLLILNSGHWWVSKSKRKAYLLGGELRRELDSSEAYKIAMRHVRDAVEGSGFKGVAMFRTFSDAHYHKGDWDTPGANCKNGRPEETIKLSSKLLRFLSVQEEIFSGSEFRLMEITRLTEYRHDGHVGPRKDLGGKWDCTHWCAGGVPNTWLDVMQAMLDA</sequence>
<proteinExistence type="evidence at transcript level"/>
<dbReference type="OMA" id="QRYMKWR"/>
<evidence type="ECO:0000313" key="6">
    <source>
        <dbReference type="EMBL" id="XCB13520.1"/>
    </source>
</evidence>
<feature type="region of interest" description="Disordered" evidence="2">
    <location>
        <begin position="157"/>
        <end position="185"/>
    </location>
</feature>
<feature type="compositionally biased region" description="Basic and acidic residues" evidence="2">
    <location>
        <begin position="476"/>
        <end position="493"/>
    </location>
</feature>
<evidence type="ECO:0000313" key="5">
    <source>
        <dbReference type="EMBL" id="GAQ78272.1"/>
    </source>
</evidence>
<dbReference type="PANTHER" id="PTHR32285:SF48">
    <property type="entry name" value="PROTEIN TRICHOME BIREFRINGENCE-LIKE 19"/>
    <property type="match status" value="1"/>
</dbReference>
<organism evidence="5 7">
    <name type="scientific">Klebsormidium nitens</name>
    <name type="common">Green alga</name>
    <name type="synonym">Ulothrix nitens</name>
    <dbReference type="NCBI Taxonomy" id="105231"/>
    <lineage>
        <taxon>Eukaryota</taxon>
        <taxon>Viridiplantae</taxon>
        <taxon>Streptophyta</taxon>
        <taxon>Klebsormidiophyceae</taxon>
        <taxon>Klebsormidiales</taxon>
        <taxon>Klebsormidiaceae</taxon>
        <taxon>Klebsormidium</taxon>
    </lineage>
</organism>
<dbReference type="Pfam" id="PF13839">
    <property type="entry name" value="PC-Esterase"/>
    <property type="match status" value="2"/>
</dbReference>
<feature type="compositionally biased region" description="Basic and acidic residues" evidence="2">
    <location>
        <begin position="249"/>
        <end position="283"/>
    </location>
</feature>
<dbReference type="GO" id="GO:0016413">
    <property type="term" value="F:O-acetyltransferase activity"/>
    <property type="evidence" value="ECO:0007669"/>
    <property type="project" value="InterPro"/>
</dbReference>
<accession>A0A1Y1HKW4</accession>
<keyword evidence="7" id="KW-1185">Reference proteome</keyword>
<evidence type="ECO:0000256" key="1">
    <source>
        <dbReference type="ARBA" id="ARBA00007727"/>
    </source>
</evidence>
<protein>
    <submittedName>
        <fullName evidence="6">Pectin O-acetyltransferase 2</fullName>
    </submittedName>
</protein>
<keyword evidence="3" id="KW-0472">Membrane</keyword>
<dbReference type="InterPro" id="IPR026057">
    <property type="entry name" value="TBL_C"/>
</dbReference>
<feature type="domain" description="Trichome birefringence-like C-terminal" evidence="4">
    <location>
        <begin position="490"/>
        <end position="714"/>
    </location>
</feature>
<evidence type="ECO:0000256" key="3">
    <source>
        <dbReference type="SAM" id="Phobius"/>
    </source>
</evidence>
<evidence type="ECO:0000259" key="4">
    <source>
        <dbReference type="Pfam" id="PF13839"/>
    </source>
</evidence>
<evidence type="ECO:0000256" key="2">
    <source>
        <dbReference type="SAM" id="MobiDB-lite"/>
    </source>
</evidence>
<feature type="transmembrane region" description="Helical" evidence="3">
    <location>
        <begin position="54"/>
        <end position="75"/>
    </location>
</feature>
<dbReference type="EMBL" id="PP856392">
    <property type="protein sequence ID" value="XCB13520.1"/>
    <property type="molecule type" value="mRNA"/>
</dbReference>
<feature type="compositionally biased region" description="Polar residues" evidence="2">
    <location>
        <begin position="284"/>
        <end position="295"/>
    </location>
</feature>
<comment type="similarity">
    <text evidence="1">Belongs to the PC-esterase family. TBL subfamily.</text>
</comment>
<dbReference type="PANTHER" id="PTHR32285">
    <property type="entry name" value="PROTEIN TRICHOME BIREFRINGENCE-LIKE 9-RELATED"/>
    <property type="match status" value="1"/>
</dbReference>
<reference evidence="6" key="2">
    <citation type="journal article" date="2024" name="Plant Cell Physiol.">
        <title>Ancient origin of acetyltransferases catalyzing O-acetylation of plant cell wall polysaccharides.</title>
        <authorList>
            <person name="Zhong R."/>
            <person name="Adams E.R."/>
            <person name="Ye Z.H."/>
        </authorList>
    </citation>
    <scope>NUCLEOTIDE SEQUENCE</scope>
</reference>
<keyword evidence="3" id="KW-0812">Transmembrane</keyword>
<keyword evidence="3" id="KW-1133">Transmembrane helix</keyword>
<dbReference type="OrthoDB" id="630188at2759"/>
<feature type="domain" description="Trichome birefringence-like C-terminal" evidence="4">
    <location>
        <begin position="398"/>
        <end position="437"/>
    </location>
</feature>
<gene>
    <name evidence="6" type="primary">POAT2</name>
    <name evidence="5" type="ORF">KFL_000100380</name>
</gene>
<reference evidence="5 7" key="1">
    <citation type="journal article" date="2014" name="Nat. Commun.">
        <title>Klebsormidium flaccidum genome reveals primary factors for plant terrestrial adaptation.</title>
        <authorList>
            <person name="Hori K."/>
            <person name="Maruyama F."/>
            <person name="Fujisawa T."/>
            <person name="Togashi T."/>
            <person name="Yamamoto N."/>
            <person name="Seo M."/>
            <person name="Sato S."/>
            <person name="Yamada T."/>
            <person name="Mori H."/>
            <person name="Tajima N."/>
            <person name="Moriyama T."/>
            <person name="Ikeuchi M."/>
            <person name="Watanabe M."/>
            <person name="Wada H."/>
            <person name="Kobayashi K."/>
            <person name="Saito M."/>
            <person name="Masuda T."/>
            <person name="Sasaki-Sekimoto Y."/>
            <person name="Mashiguchi K."/>
            <person name="Awai K."/>
            <person name="Shimojima M."/>
            <person name="Masuda S."/>
            <person name="Iwai M."/>
            <person name="Nobusawa T."/>
            <person name="Narise T."/>
            <person name="Kondo S."/>
            <person name="Saito H."/>
            <person name="Sato R."/>
            <person name="Murakawa M."/>
            <person name="Ihara Y."/>
            <person name="Oshima-Yamada Y."/>
            <person name="Ohtaka K."/>
            <person name="Satoh M."/>
            <person name="Sonobe K."/>
            <person name="Ishii M."/>
            <person name="Ohtani R."/>
            <person name="Kanamori-Sato M."/>
            <person name="Honoki R."/>
            <person name="Miyazaki D."/>
            <person name="Mochizuki H."/>
            <person name="Umetsu J."/>
            <person name="Higashi K."/>
            <person name="Shibata D."/>
            <person name="Kamiya Y."/>
            <person name="Sato N."/>
            <person name="Nakamura Y."/>
            <person name="Tabata S."/>
            <person name="Ida S."/>
            <person name="Kurokawa K."/>
            <person name="Ohta H."/>
        </authorList>
    </citation>
    <scope>NUCLEOTIDE SEQUENCE [LARGE SCALE GENOMIC DNA]</scope>
    <source>
        <strain evidence="5 7">NIES-2285</strain>
    </source>
</reference>
<dbReference type="EMBL" id="DF236959">
    <property type="protein sequence ID" value="GAQ78272.1"/>
    <property type="molecule type" value="Genomic_DNA"/>
</dbReference>
<dbReference type="Proteomes" id="UP000054558">
    <property type="component" value="Unassembled WGS sequence"/>
</dbReference>
<feature type="region of interest" description="Disordered" evidence="2">
    <location>
        <begin position="124"/>
        <end position="145"/>
    </location>
</feature>